<proteinExistence type="predicted"/>
<protein>
    <submittedName>
        <fullName evidence="1">Uncharacterized protein</fullName>
    </submittedName>
</protein>
<gene>
    <name evidence="1" type="ORF">LCGC14_0620870</name>
</gene>
<sequence>MAGIKDIKREIFELRITIEKLTEELHNTNVTIRESLNLTSQTIKEMSKTLGNSMKAMSDMTIQMNLRDTILKNLGIDGMVPGFLKKKK</sequence>
<name>A0A0F9UDD7_9ZZZZ</name>
<reference evidence="1" key="1">
    <citation type="journal article" date="2015" name="Nature">
        <title>Complex archaea that bridge the gap between prokaryotes and eukaryotes.</title>
        <authorList>
            <person name="Spang A."/>
            <person name="Saw J.H."/>
            <person name="Jorgensen S.L."/>
            <person name="Zaremba-Niedzwiedzka K."/>
            <person name="Martijn J."/>
            <person name="Lind A.E."/>
            <person name="van Eijk R."/>
            <person name="Schleper C."/>
            <person name="Guy L."/>
            <person name="Ettema T.J."/>
        </authorList>
    </citation>
    <scope>NUCLEOTIDE SEQUENCE</scope>
</reference>
<comment type="caution">
    <text evidence="1">The sequence shown here is derived from an EMBL/GenBank/DDBJ whole genome shotgun (WGS) entry which is preliminary data.</text>
</comment>
<organism evidence="1">
    <name type="scientific">marine sediment metagenome</name>
    <dbReference type="NCBI Taxonomy" id="412755"/>
    <lineage>
        <taxon>unclassified sequences</taxon>
        <taxon>metagenomes</taxon>
        <taxon>ecological metagenomes</taxon>
    </lineage>
</organism>
<evidence type="ECO:0000313" key="1">
    <source>
        <dbReference type="EMBL" id="KKN51633.1"/>
    </source>
</evidence>
<dbReference type="AlphaFoldDB" id="A0A0F9UDD7"/>
<dbReference type="EMBL" id="LAZR01001055">
    <property type="protein sequence ID" value="KKN51633.1"/>
    <property type="molecule type" value="Genomic_DNA"/>
</dbReference>
<accession>A0A0F9UDD7</accession>